<proteinExistence type="predicted"/>
<evidence type="ECO:0000313" key="1">
    <source>
        <dbReference type="EMBL" id="EJX05831.1"/>
    </source>
</evidence>
<sequence>MFALHKGTHRAEYPLWPHPLTGHYGISKNTVRENFESVRFRAILRNAKASAGSS</sequence>
<name>J9CZW7_9ZZZZ</name>
<protein>
    <submittedName>
        <fullName evidence="1">Uncharacterized protein</fullName>
    </submittedName>
</protein>
<accession>J9CZW7</accession>
<comment type="caution">
    <text evidence="1">The sequence shown here is derived from an EMBL/GenBank/DDBJ whole genome shotgun (WGS) entry which is preliminary data.</text>
</comment>
<gene>
    <name evidence="1" type="ORF">EVA_06059</name>
</gene>
<organism evidence="1">
    <name type="scientific">gut metagenome</name>
    <dbReference type="NCBI Taxonomy" id="749906"/>
    <lineage>
        <taxon>unclassified sequences</taxon>
        <taxon>metagenomes</taxon>
        <taxon>organismal metagenomes</taxon>
    </lineage>
</organism>
<reference evidence="1" key="1">
    <citation type="journal article" date="2012" name="PLoS ONE">
        <title>Gene sets for utilization of primary and secondary nutrition supplies in the distal gut of endangered iberian lynx.</title>
        <authorList>
            <person name="Alcaide M."/>
            <person name="Messina E."/>
            <person name="Richter M."/>
            <person name="Bargiela R."/>
            <person name="Peplies J."/>
            <person name="Huws S.A."/>
            <person name="Newbold C.J."/>
            <person name="Golyshin P.N."/>
            <person name="Simon M.A."/>
            <person name="Lopez G."/>
            <person name="Yakimov M.M."/>
            <person name="Ferrer M."/>
        </authorList>
    </citation>
    <scope>NUCLEOTIDE SEQUENCE</scope>
</reference>
<dbReference type="EMBL" id="AMCI01001346">
    <property type="protein sequence ID" value="EJX05831.1"/>
    <property type="molecule type" value="Genomic_DNA"/>
</dbReference>
<dbReference type="AlphaFoldDB" id="J9CZW7"/>